<gene>
    <name evidence="1" type="ordered locus">VC0395_A2508</name>
</gene>
<proteinExistence type="predicted"/>
<reference evidence="1 2" key="1">
    <citation type="submission" date="2007-03" db="EMBL/GenBank/DDBJ databases">
        <authorList>
            <person name="Heidelberg J."/>
        </authorList>
    </citation>
    <scope>NUCLEOTIDE SEQUENCE [LARGE SCALE GENOMIC DNA]</scope>
    <source>
        <strain evidence="2">ATCC 39541 / Classical Ogawa 395 / O395</strain>
    </source>
</reference>
<sequence length="42" mass="4845">MRYVDLYVGSTGKMCEDLSYRSKNNVNNLDLIHWIDDPALAI</sequence>
<dbReference type="KEGG" id="vcr:VC395_0169"/>
<organism evidence="1 2">
    <name type="scientific">Vibrio cholerae serotype O1 (strain ATCC 39541 / Classical Ogawa 395 / O395)</name>
    <dbReference type="NCBI Taxonomy" id="345073"/>
    <lineage>
        <taxon>Bacteria</taxon>
        <taxon>Pseudomonadati</taxon>
        <taxon>Pseudomonadota</taxon>
        <taxon>Gammaproteobacteria</taxon>
        <taxon>Vibrionales</taxon>
        <taxon>Vibrionaceae</taxon>
        <taxon>Vibrio</taxon>
    </lineage>
</organism>
<dbReference type="Proteomes" id="UP000000249">
    <property type="component" value="Chromosome 1"/>
</dbReference>
<dbReference type="PATRIC" id="fig|345073.21.peg.160"/>
<dbReference type="EMBL" id="CP000627">
    <property type="protein sequence ID" value="ABQ21055.1"/>
    <property type="molecule type" value="Genomic_DNA"/>
</dbReference>
<evidence type="ECO:0000313" key="1">
    <source>
        <dbReference type="EMBL" id="ABQ21055.1"/>
    </source>
</evidence>
<dbReference type="KEGG" id="vco:VC0395_A2508"/>
<dbReference type="AlphaFoldDB" id="A0A0H3AKA4"/>
<accession>A0A0H3AKA4</accession>
<name>A0A0H3AKA4_VIBC3</name>
<evidence type="ECO:0000313" key="2">
    <source>
        <dbReference type="Proteomes" id="UP000000249"/>
    </source>
</evidence>
<protein>
    <submittedName>
        <fullName evidence="1">Uncharacterized protein</fullName>
    </submittedName>
</protein>